<accession>A0AAV4V471</accession>
<evidence type="ECO:0000313" key="2">
    <source>
        <dbReference type="Proteomes" id="UP001054945"/>
    </source>
</evidence>
<comment type="caution">
    <text evidence="1">The sequence shown here is derived from an EMBL/GenBank/DDBJ whole genome shotgun (WGS) entry which is preliminary data.</text>
</comment>
<dbReference type="AlphaFoldDB" id="A0AAV4V471"/>
<evidence type="ECO:0000313" key="1">
    <source>
        <dbReference type="EMBL" id="GIY64997.1"/>
    </source>
</evidence>
<name>A0AAV4V471_CAEEX</name>
<protein>
    <submittedName>
        <fullName evidence="1">Uncharacterized protein</fullName>
    </submittedName>
</protein>
<reference evidence="1 2" key="1">
    <citation type="submission" date="2021-06" db="EMBL/GenBank/DDBJ databases">
        <title>Caerostris extrusa draft genome.</title>
        <authorList>
            <person name="Kono N."/>
            <person name="Arakawa K."/>
        </authorList>
    </citation>
    <scope>NUCLEOTIDE SEQUENCE [LARGE SCALE GENOMIC DNA]</scope>
</reference>
<dbReference type="Proteomes" id="UP001054945">
    <property type="component" value="Unassembled WGS sequence"/>
</dbReference>
<keyword evidence="2" id="KW-1185">Reference proteome</keyword>
<dbReference type="EMBL" id="BPLR01013948">
    <property type="protein sequence ID" value="GIY64997.1"/>
    <property type="molecule type" value="Genomic_DNA"/>
</dbReference>
<organism evidence="1 2">
    <name type="scientific">Caerostris extrusa</name>
    <name type="common">Bark spider</name>
    <name type="synonym">Caerostris bankana</name>
    <dbReference type="NCBI Taxonomy" id="172846"/>
    <lineage>
        <taxon>Eukaryota</taxon>
        <taxon>Metazoa</taxon>
        <taxon>Ecdysozoa</taxon>
        <taxon>Arthropoda</taxon>
        <taxon>Chelicerata</taxon>
        <taxon>Arachnida</taxon>
        <taxon>Araneae</taxon>
        <taxon>Araneomorphae</taxon>
        <taxon>Entelegynae</taxon>
        <taxon>Araneoidea</taxon>
        <taxon>Araneidae</taxon>
        <taxon>Caerostris</taxon>
    </lineage>
</organism>
<proteinExistence type="predicted"/>
<sequence length="80" mass="9194">MFPSDGKASSRSRRNTSLKTCNSRRKYSFGDLESRSWRFCHWGTWGHHFGSEKGYLLASLHTQGDKEHISLPNSIIPPQE</sequence>
<gene>
    <name evidence="1" type="ORF">CEXT_171851</name>
</gene>